<sequence>MARKVILMIIFIFECLLAEGIILVVPEDVPAGFAAIYGFSPRLKFGNDQRVGFGFRFGNHADFQLLYEFGPQLVTKPLAKTNRIRSASYTCIVRRRPLLDFLVNLGLVKQISYRYNVVTDSTEVADDEPR</sequence>
<dbReference type="Proteomes" id="UP001652740">
    <property type="component" value="Unplaced"/>
</dbReference>
<reference evidence="3" key="1">
    <citation type="submission" date="2025-08" db="UniProtKB">
        <authorList>
            <consortium name="RefSeq"/>
        </authorList>
    </citation>
    <scope>IDENTIFICATION</scope>
    <source>
        <tissue evidence="3">Whole larvae</tissue>
    </source>
</reference>
<name>A0ABM3MD90_GALME</name>
<keyword evidence="1" id="KW-0732">Signal</keyword>
<evidence type="ECO:0000256" key="1">
    <source>
        <dbReference type="SAM" id="SignalP"/>
    </source>
</evidence>
<dbReference type="GeneID" id="113521150"/>
<organism evidence="2 3">
    <name type="scientific">Galleria mellonella</name>
    <name type="common">Greater wax moth</name>
    <dbReference type="NCBI Taxonomy" id="7137"/>
    <lineage>
        <taxon>Eukaryota</taxon>
        <taxon>Metazoa</taxon>
        <taxon>Ecdysozoa</taxon>
        <taxon>Arthropoda</taxon>
        <taxon>Hexapoda</taxon>
        <taxon>Insecta</taxon>
        <taxon>Pterygota</taxon>
        <taxon>Neoptera</taxon>
        <taxon>Endopterygota</taxon>
        <taxon>Lepidoptera</taxon>
        <taxon>Glossata</taxon>
        <taxon>Ditrysia</taxon>
        <taxon>Pyraloidea</taxon>
        <taxon>Pyralidae</taxon>
        <taxon>Galleriinae</taxon>
        <taxon>Galleria</taxon>
    </lineage>
</organism>
<feature type="chain" id="PRO_5047124940" evidence="1">
    <location>
        <begin position="19"/>
        <end position="130"/>
    </location>
</feature>
<gene>
    <name evidence="3" type="primary">LOC113521150</name>
</gene>
<protein>
    <submittedName>
        <fullName evidence="3">Uncharacterized protein LOC113521150</fullName>
    </submittedName>
</protein>
<evidence type="ECO:0000313" key="3">
    <source>
        <dbReference type="RefSeq" id="XP_052749109.1"/>
    </source>
</evidence>
<keyword evidence="2" id="KW-1185">Reference proteome</keyword>
<feature type="signal peptide" evidence="1">
    <location>
        <begin position="1"/>
        <end position="18"/>
    </location>
</feature>
<dbReference type="RefSeq" id="XP_052749109.1">
    <property type="nucleotide sequence ID" value="XM_052893149.1"/>
</dbReference>
<evidence type="ECO:0000313" key="2">
    <source>
        <dbReference type="Proteomes" id="UP001652740"/>
    </source>
</evidence>
<accession>A0ABM3MD90</accession>
<proteinExistence type="predicted"/>